<dbReference type="AlphaFoldDB" id="A0A8T2NYM7"/>
<comment type="caution">
    <text evidence="2">The sequence shown here is derived from an EMBL/GenBank/DDBJ whole genome shotgun (WGS) entry which is preliminary data.</text>
</comment>
<dbReference type="PANTHER" id="PTHR16267">
    <property type="entry name" value="BANK1/PIK3AP1 FAMILY MEMBER"/>
    <property type="match status" value="1"/>
</dbReference>
<proteinExistence type="predicted"/>
<evidence type="ECO:0000313" key="3">
    <source>
        <dbReference type="Proteomes" id="UP000824540"/>
    </source>
</evidence>
<feature type="region of interest" description="Disordered" evidence="1">
    <location>
        <begin position="277"/>
        <end position="373"/>
    </location>
</feature>
<dbReference type="GO" id="GO:0005102">
    <property type="term" value="F:signaling receptor binding"/>
    <property type="evidence" value="ECO:0007669"/>
    <property type="project" value="TreeGrafter"/>
</dbReference>
<dbReference type="PANTHER" id="PTHR16267:SF12">
    <property type="entry name" value="PHOSPHOINOSITIDE 3-KINASE ADAPTER PROTEIN 1"/>
    <property type="match status" value="1"/>
</dbReference>
<feature type="region of interest" description="Disordered" evidence="1">
    <location>
        <begin position="90"/>
        <end position="134"/>
    </location>
</feature>
<organism evidence="2 3">
    <name type="scientific">Albula glossodonta</name>
    <name type="common">roundjaw bonefish</name>
    <dbReference type="NCBI Taxonomy" id="121402"/>
    <lineage>
        <taxon>Eukaryota</taxon>
        <taxon>Metazoa</taxon>
        <taxon>Chordata</taxon>
        <taxon>Craniata</taxon>
        <taxon>Vertebrata</taxon>
        <taxon>Euteleostomi</taxon>
        <taxon>Actinopterygii</taxon>
        <taxon>Neopterygii</taxon>
        <taxon>Teleostei</taxon>
        <taxon>Albuliformes</taxon>
        <taxon>Albulidae</taxon>
        <taxon>Albula</taxon>
    </lineage>
</organism>
<feature type="compositionally biased region" description="Acidic residues" evidence="1">
    <location>
        <begin position="100"/>
        <end position="132"/>
    </location>
</feature>
<feature type="compositionally biased region" description="Polar residues" evidence="1">
    <location>
        <begin position="295"/>
        <end position="307"/>
    </location>
</feature>
<evidence type="ECO:0000256" key="1">
    <source>
        <dbReference type="SAM" id="MobiDB-lite"/>
    </source>
</evidence>
<dbReference type="GO" id="GO:0036312">
    <property type="term" value="F:phosphatidylinositol 3-kinase regulatory subunit binding"/>
    <property type="evidence" value="ECO:0007669"/>
    <property type="project" value="TreeGrafter"/>
</dbReference>
<dbReference type="Proteomes" id="UP000824540">
    <property type="component" value="Unassembled WGS sequence"/>
</dbReference>
<evidence type="ECO:0000313" key="2">
    <source>
        <dbReference type="EMBL" id="KAG9344241.1"/>
    </source>
</evidence>
<protein>
    <submittedName>
        <fullName evidence="2">Uncharacterized protein</fullName>
    </submittedName>
</protein>
<feature type="compositionally biased region" description="Pro residues" evidence="1">
    <location>
        <begin position="320"/>
        <end position="332"/>
    </location>
</feature>
<dbReference type="InterPro" id="IPR052446">
    <property type="entry name" value="B-cell_PI3K-Signaling_Adptrs"/>
</dbReference>
<feature type="compositionally biased region" description="Pro residues" evidence="1">
    <location>
        <begin position="364"/>
        <end position="373"/>
    </location>
</feature>
<dbReference type="GO" id="GO:0005829">
    <property type="term" value="C:cytosol"/>
    <property type="evidence" value="ECO:0007669"/>
    <property type="project" value="TreeGrafter"/>
</dbReference>
<reference evidence="2" key="1">
    <citation type="thesis" date="2021" institute="BYU ScholarsArchive" country="Provo, UT, USA">
        <title>Applications of and Algorithms for Genome Assembly and Genomic Analyses with an Emphasis on Marine Teleosts.</title>
        <authorList>
            <person name="Pickett B.D."/>
        </authorList>
    </citation>
    <scope>NUCLEOTIDE SEQUENCE</scope>
    <source>
        <strain evidence="2">HI-2016</strain>
    </source>
</reference>
<name>A0A8T2NYM7_9TELE</name>
<dbReference type="EMBL" id="JAFBMS010000020">
    <property type="protein sequence ID" value="KAG9344241.1"/>
    <property type="molecule type" value="Genomic_DNA"/>
</dbReference>
<accession>A0A8T2NYM7</accession>
<keyword evidence="3" id="KW-1185">Reference proteome</keyword>
<dbReference type="OrthoDB" id="8192811at2759"/>
<sequence length="373" mass="42925">MLQETADMLKSHIKETITQEGDEDVYESMSTASRDILLKYSLNPGCKEDIYESMMELDPDCMEDIYEDMEKSRRQSLNPEDAMLRKFFQGKTDTHSTAEEGVEVEQESKEEEEEQEERGECENPENWEEEDPYNMCFPDEIYDTVDEHVNYIPEIINRPPAPIPRPSATTQPEDNKTYISRVAAKPVRDRLSVTTYDPYAGMKTPGQRQLISLQERVKVGAMNVDEAVQEFKAWQLDQERRSQSLRFQQITGPLAKGQQRGDIPMRMECCVYEPTPRMTVLPPASTLPSRPIQRGSWQNGSTSSTSNLPLPPRPPRHPEPPPVLPPPRIPPRIPERLPENPMSERYVHYPPRSLPQRPHHRAASPPPIPRRAR</sequence>
<gene>
    <name evidence="2" type="ORF">JZ751_010910</name>
</gene>